<evidence type="ECO:0000259" key="5">
    <source>
        <dbReference type="Pfam" id="PF14257"/>
    </source>
</evidence>
<feature type="signal peptide" evidence="4">
    <location>
        <begin position="1"/>
        <end position="19"/>
    </location>
</feature>
<dbReference type="RefSeq" id="WP_379929102.1">
    <property type="nucleotide sequence ID" value="NZ_JBHUMM010000014.1"/>
</dbReference>
<gene>
    <name evidence="6" type="ORF">ACFSUC_08420</name>
</gene>
<protein>
    <submittedName>
        <fullName evidence="6">DUF4349 domain-containing protein</fullName>
    </submittedName>
</protein>
<comment type="caution">
    <text evidence="6">The sequence shown here is derived from an EMBL/GenBank/DDBJ whole genome shotgun (WGS) entry which is preliminary data.</text>
</comment>
<evidence type="ECO:0000256" key="3">
    <source>
        <dbReference type="SAM" id="Phobius"/>
    </source>
</evidence>
<feature type="compositionally biased region" description="Polar residues" evidence="2">
    <location>
        <begin position="69"/>
        <end position="78"/>
    </location>
</feature>
<feature type="region of interest" description="Disordered" evidence="2">
    <location>
        <begin position="32"/>
        <end position="78"/>
    </location>
</feature>
<sequence>MKTNKWVAILLAAMLLVLAACSSSNDDNASMEYGNADMATDDANHSSKSLSEPSVEAETAGETSADMDVSSQASLGDETAISSTQRSIIYTANVTMEVEDYAAAQSKIRNMVHLSKGYMLHFSEGQTEYENGGTFTLKIPASGFQSFIDQLDLLNPTDLQTRIQGEDVTEEYVDIESRLKAKQVVEARLLSFMETAKSSQDLLSYSKELASIQEEIERLKGRLRYLDQNVSYSTIELRMYEPREETAINSKEEKERPFADKVSEAMTGSLNFLKMFFQSLVIFFAGALPILVVLLIIGIPLFLLLRKYSRSTNVPGNAYQMENQDLLRSREMDGNTESDAGEVNQAGVDEEQEQEGTQSNRSEDKDFKNLKDSNLPD</sequence>
<feature type="region of interest" description="Disordered" evidence="2">
    <location>
        <begin position="332"/>
        <end position="377"/>
    </location>
</feature>
<keyword evidence="3" id="KW-0812">Transmembrane</keyword>
<feature type="transmembrane region" description="Helical" evidence="3">
    <location>
        <begin position="280"/>
        <end position="305"/>
    </location>
</feature>
<keyword evidence="4" id="KW-0732">Signal</keyword>
<keyword evidence="1" id="KW-0175">Coiled coil</keyword>
<keyword evidence="3" id="KW-0472">Membrane</keyword>
<dbReference type="PROSITE" id="PS51257">
    <property type="entry name" value="PROKAR_LIPOPROTEIN"/>
    <property type="match status" value="1"/>
</dbReference>
<evidence type="ECO:0000256" key="4">
    <source>
        <dbReference type="SAM" id="SignalP"/>
    </source>
</evidence>
<keyword evidence="3" id="KW-1133">Transmembrane helix</keyword>
<dbReference type="Proteomes" id="UP001597497">
    <property type="component" value="Unassembled WGS sequence"/>
</dbReference>
<organism evidence="6 7">
    <name type="scientific">Marinicrinis sediminis</name>
    <dbReference type="NCBI Taxonomy" id="1652465"/>
    <lineage>
        <taxon>Bacteria</taxon>
        <taxon>Bacillati</taxon>
        <taxon>Bacillota</taxon>
        <taxon>Bacilli</taxon>
        <taxon>Bacillales</taxon>
        <taxon>Paenibacillaceae</taxon>
    </lineage>
</organism>
<name>A0ABW5R981_9BACL</name>
<accession>A0ABW5R981</accession>
<feature type="compositionally biased region" description="Basic and acidic residues" evidence="2">
    <location>
        <begin position="361"/>
        <end position="371"/>
    </location>
</feature>
<evidence type="ECO:0000313" key="6">
    <source>
        <dbReference type="EMBL" id="MFD2671627.1"/>
    </source>
</evidence>
<feature type="chain" id="PRO_5047542043" evidence="4">
    <location>
        <begin position="20"/>
        <end position="377"/>
    </location>
</feature>
<reference evidence="7" key="1">
    <citation type="journal article" date="2019" name="Int. J. Syst. Evol. Microbiol.">
        <title>The Global Catalogue of Microorganisms (GCM) 10K type strain sequencing project: providing services to taxonomists for standard genome sequencing and annotation.</title>
        <authorList>
            <consortium name="The Broad Institute Genomics Platform"/>
            <consortium name="The Broad Institute Genome Sequencing Center for Infectious Disease"/>
            <person name="Wu L."/>
            <person name="Ma J."/>
        </authorList>
    </citation>
    <scope>NUCLEOTIDE SEQUENCE [LARGE SCALE GENOMIC DNA]</scope>
    <source>
        <strain evidence="7">KCTC 33676</strain>
    </source>
</reference>
<keyword evidence="7" id="KW-1185">Reference proteome</keyword>
<proteinExistence type="predicted"/>
<evidence type="ECO:0000313" key="7">
    <source>
        <dbReference type="Proteomes" id="UP001597497"/>
    </source>
</evidence>
<evidence type="ECO:0000256" key="2">
    <source>
        <dbReference type="SAM" id="MobiDB-lite"/>
    </source>
</evidence>
<dbReference type="EMBL" id="JBHUMM010000014">
    <property type="protein sequence ID" value="MFD2671627.1"/>
    <property type="molecule type" value="Genomic_DNA"/>
</dbReference>
<feature type="domain" description="DUF4349" evidence="5">
    <location>
        <begin position="86"/>
        <end position="299"/>
    </location>
</feature>
<evidence type="ECO:0000256" key="1">
    <source>
        <dbReference type="SAM" id="Coils"/>
    </source>
</evidence>
<dbReference type="InterPro" id="IPR025645">
    <property type="entry name" value="DUF4349"/>
</dbReference>
<dbReference type="Pfam" id="PF14257">
    <property type="entry name" value="DUF4349"/>
    <property type="match status" value="1"/>
</dbReference>
<feature type="coiled-coil region" evidence="1">
    <location>
        <begin position="202"/>
        <end position="229"/>
    </location>
</feature>